<keyword evidence="9 11" id="KW-0012">Acyltransferase</keyword>
<dbReference type="Proteomes" id="UP001600064">
    <property type="component" value="Unassembled WGS sequence"/>
</dbReference>
<evidence type="ECO:0000256" key="6">
    <source>
        <dbReference type="ARBA" id="ARBA00022824"/>
    </source>
</evidence>
<gene>
    <name evidence="14" type="ORF">VTJ83DRAFT_1129</name>
</gene>
<comment type="function">
    <text evidence="10">Sterol O-acyltransferase that catalyzes the formation of stery esters.</text>
</comment>
<dbReference type="InterPro" id="IPR014371">
    <property type="entry name" value="Oat_ACAT_DAG_ARE"/>
</dbReference>
<feature type="transmembrane region" description="Helical" evidence="13">
    <location>
        <begin position="491"/>
        <end position="516"/>
    </location>
</feature>
<evidence type="ECO:0000256" key="8">
    <source>
        <dbReference type="ARBA" id="ARBA00023136"/>
    </source>
</evidence>
<evidence type="ECO:0000256" key="12">
    <source>
        <dbReference type="SAM" id="MobiDB-lite"/>
    </source>
</evidence>
<reference evidence="14 15" key="1">
    <citation type="journal article" date="2024" name="Commun. Biol.">
        <title>Comparative genomic analysis of thermophilic fungi reveals convergent evolutionary adaptations and gene losses.</title>
        <authorList>
            <person name="Steindorff A.S."/>
            <person name="Aguilar-Pontes M.V."/>
            <person name="Robinson A.J."/>
            <person name="Andreopoulos B."/>
            <person name="LaButti K."/>
            <person name="Kuo A."/>
            <person name="Mondo S."/>
            <person name="Riley R."/>
            <person name="Otillar R."/>
            <person name="Haridas S."/>
            <person name="Lipzen A."/>
            <person name="Grimwood J."/>
            <person name="Schmutz J."/>
            <person name="Clum A."/>
            <person name="Reid I.D."/>
            <person name="Moisan M.C."/>
            <person name="Butler G."/>
            <person name="Nguyen T.T.M."/>
            <person name="Dewar K."/>
            <person name="Conant G."/>
            <person name="Drula E."/>
            <person name="Henrissat B."/>
            <person name="Hansel C."/>
            <person name="Singer S."/>
            <person name="Hutchinson M.I."/>
            <person name="de Vries R.P."/>
            <person name="Natvig D.O."/>
            <person name="Powell A.J."/>
            <person name="Tsang A."/>
            <person name="Grigoriev I.V."/>
        </authorList>
    </citation>
    <scope>NUCLEOTIDE SEQUENCE [LARGE SCALE GENOMIC DNA]</scope>
    <source>
        <strain evidence="14 15">ATCC 22073</strain>
    </source>
</reference>
<dbReference type="InterPro" id="IPR004299">
    <property type="entry name" value="MBOAT_fam"/>
</dbReference>
<evidence type="ECO:0000256" key="10">
    <source>
        <dbReference type="ARBA" id="ARBA00023568"/>
    </source>
</evidence>
<dbReference type="RefSeq" id="XP_070870482.1">
    <property type="nucleotide sequence ID" value="XM_071007254.1"/>
</dbReference>
<organism evidence="14 15">
    <name type="scientific">Remersonia thermophila</name>
    <dbReference type="NCBI Taxonomy" id="72144"/>
    <lineage>
        <taxon>Eukaryota</taxon>
        <taxon>Fungi</taxon>
        <taxon>Dikarya</taxon>
        <taxon>Ascomycota</taxon>
        <taxon>Pezizomycotina</taxon>
        <taxon>Sordariomycetes</taxon>
        <taxon>Sordariomycetidae</taxon>
        <taxon>Sordariales</taxon>
        <taxon>Sordariales incertae sedis</taxon>
        <taxon>Remersonia</taxon>
    </lineage>
</organism>
<evidence type="ECO:0000313" key="14">
    <source>
        <dbReference type="EMBL" id="KAL2271758.1"/>
    </source>
</evidence>
<comment type="caution">
    <text evidence="14">The sequence shown here is derived from an EMBL/GenBank/DDBJ whole genome shotgun (WGS) entry which is preliminary data.</text>
</comment>
<feature type="transmembrane region" description="Helical" evidence="13">
    <location>
        <begin position="431"/>
        <end position="448"/>
    </location>
</feature>
<evidence type="ECO:0000256" key="1">
    <source>
        <dbReference type="ARBA" id="ARBA00004477"/>
    </source>
</evidence>
<feature type="transmembrane region" description="Helical" evidence="13">
    <location>
        <begin position="316"/>
        <end position="334"/>
    </location>
</feature>
<dbReference type="EMBL" id="JAZGUE010000001">
    <property type="protein sequence ID" value="KAL2271758.1"/>
    <property type="molecule type" value="Genomic_DNA"/>
</dbReference>
<comment type="pathway">
    <text evidence="2">Lipid metabolism.</text>
</comment>
<name>A0ABR4DNB4_9PEZI</name>
<feature type="transmembrane region" description="Helical" evidence="13">
    <location>
        <begin position="460"/>
        <end position="479"/>
    </location>
</feature>
<keyword evidence="15" id="KW-1185">Reference proteome</keyword>
<feature type="compositionally biased region" description="Polar residues" evidence="12">
    <location>
        <begin position="42"/>
        <end position="56"/>
    </location>
</feature>
<evidence type="ECO:0000256" key="5">
    <source>
        <dbReference type="ARBA" id="ARBA00022692"/>
    </source>
</evidence>
<evidence type="ECO:0000256" key="3">
    <source>
        <dbReference type="ARBA" id="ARBA00009010"/>
    </source>
</evidence>
<feature type="transmembrane region" description="Helical" evidence="13">
    <location>
        <begin position="227"/>
        <end position="248"/>
    </location>
</feature>
<accession>A0ABR4DNB4</accession>
<dbReference type="PIRSF" id="PIRSF000439">
    <property type="entry name" value="Oat_ACAT_DAG_ARE"/>
    <property type="match status" value="1"/>
</dbReference>
<comment type="subcellular location">
    <subcellularLocation>
        <location evidence="1 11">Endoplasmic reticulum membrane</location>
        <topology evidence="1 11">Multi-pass membrane protein</topology>
    </subcellularLocation>
</comment>
<feature type="transmembrane region" description="Helical" evidence="13">
    <location>
        <begin position="145"/>
        <end position="170"/>
    </location>
</feature>
<keyword evidence="7 13" id="KW-1133">Transmembrane helix</keyword>
<sequence length="545" mass="61287">MTACKVEVKSMAMAPAEATSSDHGLPPGGSIKARKGHDTKHSNGTPNGAAVSSDQGTADADKIAELKKTFRNKYRHIQAVHSQSKPSCLSHDTTESPSFIGFRNLMVIVLVAANLRLVIENIQKYGVLICIRCHDFRRNDVRLGLLLYLMIPCHLLVAYIIELIASINAVSARAARTKRGGSASPTAEENRRFQLTWYVLRILHLINFTSALVTTSWMVYWHIHHPLIGTIVEIHAIIVWLKAASYALTNRDLRHAYLHPVKGELDALPDIYRECPYPQNVTLGNLVYFWWAPTLVYQPAYPRTERIRWGFVAKRVGEVVCLSAFIWFLSAQYATPVLRNSLDKIATLDFLAMAERLLKLSTISLIIWLAGFFALFQSFLNALAEVTRFGDRQFYEAWWNSESLGVYWRTWNKPVYQFFRRHVYTPMRSRGWSHMAASTVVFFVSAVLHEVLVGVPTHNIIGVAFLGMFLQLPLIMITSRLERMRSANGRLLGNTIFWVSFTIFGQPFAALMYFYAWQAKYGSVSRTMAGSGASALGSGTACPAA</sequence>
<evidence type="ECO:0000256" key="2">
    <source>
        <dbReference type="ARBA" id="ARBA00005189"/>
    </source>
</evidence>
<keyword evidence="6 11" id="KW-0256">Endoplasmic reticulum</keyword>
<comment type="similarity">
    <text evidence="3 11">Belongs to the membrane-bound acyltransferase family. Sterol o-acyltransferase subfamily.</text>
</comment>
<dbReference type="PANTHER" id="PTHR10408:SF7">
    <property type="entry name" value="DIACYLGLYCEROL O-ACYLTRANSFERASE 1"/>
    <property type="match status" value="1"/>
</dbReference>
<keyword evidence="4 11" id="KW-0808">Transferase</keyword>
<evidence type="ECO:0000256" key="9">
    <source>
        <dbReference type="ARBA" id="ARBA00023315"/>
    </source>
</evidence>
<keyword evidence="5 13" id="KW-0812">Transmembrane</keyword>
<feature type="transmembrane region" description="Helical" evidence="13">
    <location>
        <begin position="363"/>
        <end position="384"/>
    </location>
</feature>
<feature type="region of interest" description="Disordered" evidence="12">
    <location>
        <begin position="12"/>
        <end position="56"/>
    </location>
</feature>
<evidence type="ECO:0000256" key="13">
    <source>
        <dbReference type="SAM" id="Phobius"/>
    </source>
</evidence>
<dbReference type="GeneID" id="98121898"/>
<dbReference type="PANTHER" id="PTHR10408">
    <property type="entry name" value="STEROL O-ACYLTRANSFERASE"/>
    <property type="match status" value="1"/>
</dbReference>
<evidence type="ECO:0000256" key="7">
    <source>
        <dbReference type="ARBA" id="ARBA00022989"/>
    </source>
</evidence>
<evidence type="ECO:0000256" key="11">
    <source>
        <dbReference type="PIRNR" id="PIRNR000439"/>
    </source>
</evidence>
<evidence type="ECO:0000256" key="4">
    <source>
        <dbReference type="ARBA" id="ARBA00022679"/>
    </source>
</evidence>
<proteinExistence type="inferred from homology"/>
<dbReference type="Pfam" id="PF03062">
    <property type="entry name" value="MBOAT"/>
    <property type="match status" value="1"/>
</dbReference>
<feature type="transmembrane region" description="Helical" evidence="13">
    <location>
        <begin position="100"/>
        <end position="119"/>
    </location>
</feature>
<evidence type="ECO:0000313" key="15">
    <source>
        <dbReference type="Proteomes" id="UP001600064"/>
    </source>
</evidence>
<keyword evidence="8 11" id="KW-0472">Membrane</keyword>
<protein>
    <recommendedName>
        <fullName evidence="11">O-acyltransferase</fullName>
    </recommendedName>
</protein>
<feature type="transmembrane region" description="Helical" evidence="13">
    <location>
        <begin position="198"/>
        <end position="221"/>
    </location>
</feature>